<name>A0ABD1XLQ0_9MARC</name>
<dbReference type="Proteomes" id="UP001605036">
    <property type="component" value="Unassembled WGS sequence"/>
</dbReference>
<dbReference type="PANTHER" id="PTHR17630">
    <property type="entry name" value="DIENELACTONE HYDROLASE"/>
    <property type="match status" value="1"/>
</dbReference>
<keyword evidence="2" id="KW-1185">Reference proteome</keyword>
<proteinExistence type="predicted"/>
<reference evidence="1 2" key="1">
    <citation type="submission" date="2024-09" db="EMBL/GenBank/DDBJ databases">
        <title>Chromosome-scale assembly of Riccia fluitans.</title>
        <authorList>
            <person name="Paukszto L."/>
            <person name="Sawicki J."/>
            <person name="Karawczyk K."/>
            <person name="Piernik-Szablinska J."/>
            <person name="Szczecinska M."/>
            <person name="Mazdziarz M."/>
        </authorList>
    </citation>
    <scope>NUCLEOTIDE SEQUENCE [LARGE SCALE GENOMIC DNA]</scope>
    <source>
        <strain evidence="1">Rf_01</strain>
        <tissue evidence="1">Aerial parts of the thallus</tissue>
    </source>
</reference>
<evidence type="ECO:0000313" key="2">
    <source>
        <dbReference type="Proteomes" id="UP001605036"/>
    </source>
</evidence>
<organism evidence="1 2">
    <name type="scientific">Riccia fluitans</name>
    <dbReference type="NCBI Taxonomy" id="41844"/>
    <lineage>
        <taxon>Eukaryota</taxon>
        <taxon>Viridiplantae</taxon>
        <taxon>Streptophyta</taxon>
        <taxon>Embryophyta</taxon>
        <taxon>Marchantiophyta</taxon>
        <taxon>Marchantiopsida</taxon>
        <taxon>Marchantiidae</taxon>
        <taxon>Marchantiales</taxon>
        <taxon>Ricciaceae</taxon>
        <taxon>Riccia</taxon>
    </lineage>
</organism>
<dbReference type="AlphaFoldDB" id="A0ABD1XLQ0"/>
<protein>
    <submittedName>
        <fullName evidence="1">Uncharacterized protein</fullName>
    </submittedName>
</protein>
<dbReference type="PANTHER" id="PTHR17630:SF44">
    <property type="entry name" value="PROTEIN AIM2"/>
    <property type="match status" value="1"/>
</dbReference>
<evidence type="ECO:0000313" key="1">
    <source>
        <dbReference type="EMBL" id="KAL2609879.1"/>
    </source>
</evidence>
<comment type="caution">
    <text evidence="1">The sequence shown here is derived from an EMBL/GenBank/DDBJ whole genome shotgun (WGS) entry which is preliminary data.</text>
</comment>
<gene>
    <name evidence="1" type="ORF">R1flu_028452</name>
</gene>
<accession>A0ABD1XLQ0</accession>
<dbReference type="EMBL" id="JBHFFA010000008">
    <property type="protein sequence ID" value="KAL2609879.1"/>
    <property type="molecule type" value="Genomic_DNA"/>
</dbReference>
<sequence length="108" mass="12091">MEACWKPEPPAEHIKEEKTKKFVGLDAYVNPGPSNATSTMILQVPLVKAANFSAIVASRPEVEGVLKSFPGMKPGWSIRYDVNVMEEMKSSQEAHDDMLEWFTNHLTV</sequence>